<protein>
    <submittedName>
        <fullName evidence="1">Uncharacterized protein</fullName>
    </submittedName>
</protein>
<dbReference type="EMBL" id="HACG01045763">
    <property type="protein sequence ID" value="CEK92628.1"/>
    <property type="molecule type" value="Transcribed_RNA"/>
</dbReference>
<gene>
    <name evidence="1" type="primary">ORF189208</name>
</gene>
<dbReference type="AlphaFoldDB" id="A0A0B7BI52"/>
<sequence>MHRMGKFKFTTTKVYTQPLATILKLEVNGQNDTCILDNGIKFCLVEAIFTITNYIVACMYK</sequence>
<proteinExistence type="predicted"/>
<evidence type="ECO:0000313" key="1">
    <source>
        <dbReference type="EMBL" id="CEK92628.1"/>
    </source>
</evidence>
<name>A0A0B7BI52_9EUPU</name>
<organism evidence="1">
    <name type="scientific">Arion vulgaris</name>
    <dbReference type="NCBI Taxonomy" id="1028688"/>
    <lineage>
        <taxon>Eukaryota</taxon>
        <taxon>Metazoa</taxon>
        <taxon>Spiralia</taxon>
        <taxon>Lophotrochozoa</taxon>
        <taxon>Mollusca</taxon>
        <taxon>Gastropoda</taxon>
        <taxon>Heterobranchia</taxon>
        <taxon>Euthyneura</taxon>
        <taxon>Panpulmonata</taxon>
        <taxon>Eupulmonata</taxon>
        <taxon>Stylommatophora</taxon>
        <taxon>Helicina</taxon>
        <taxon>Arionoidea</taxon>
        <taxon>Arionidae</taxon>
        <taxon>Arion</taxon>
    </lineage>
</organism>
<reference evidence="1" key="1">
    <citation type="submission" date="2014-12" db="EMBL/GenBank/DDBJ databases">
        <title>Insight into the proteome of Arion vulgaris.</title>
        <authorList>
            <person name="Aradska J."/>
            <person name="Bulat T."/>
            <person name="Smidak R."/>
            <person name="Sarate P."/>
            <person name="Gangsoo J."/>
            <person name="Sialana F."/>
            <person name="Bilban M."/>
            <person name="Lubec G."/>
        </authorList>
    </citation>
    <scope>NUCLEOTIDE SEQUENCE</scope>
    <source>
        <tissue evidence="1">Skin</tissue>
    </source>
</reference>
<accession>A0A0B7BI52</accession>